<comment type="caution">
    <text evidence="2">The sequence shown here is derived from an EMBL/GenBank/DDBJ whole genome shotgun (WGS) entry which is preliminary data.</text>
</comment>
<keyword evidence="1" id="KW-0812">Transmembrane</keyword>
<gene>
    <name evidence="2" type="ORF">DMP07_05070</name>
</gene>
<keyword evidence="1" id="KW-0472">Membrane</keyword>
<evidence type="ECO:0000313" key="3">
    <source>
        <dbReference type="Proteomes" id="UP000267368"/>
    </source>
</evidence>
<sequence>MRLRHPAFRLRPVGRRDPSYRPSVSLEATMHTTYRQALDSLAFSEETADLMANDLARAIAEHRTREADAAAATAAQQRAASKRAPRLKKRWQLVAAASLAGALVVGSAGAIAATGALTTVNGLLDDMFNGAPASTEVIDAIGRPIGASASCNGVTVTADAVVGDRYNYVVVFSIARDDGEPFDVAPNDAGTLPLMFEGPSGTHIDWMDGGGGSIHFYDADPSDNAIQMVESMSADTFNGKGIIGNTARVHLENLSVLDGANGLHTLVEGTWDLKFTMNYDDTTVDLPAGFAVDYNGLSADVESIAISPIGITVDYTAHDVMNWQDQGDGKMSDRNEAEMDRILNLPILISLADGTVIDATESGSSSRTNGDGTTSVHKTLVFDVFAAPENVTSVSIAGTEVWER</sequence>
<dbReference type="Proteomes" id="UP000267368">
    <property type="component" value="Unassembled WGS sequence"/>
</dbReference>
<feature type="transmembrane region" description="Helical" evidence="1">
    <location>
        <begin position="93"/>
        <end position="117"/>
    </location>
</feature>
<protein>
    <submittedName>
        <fullName evidence="2">Uncharacterized protein</fullName>
    </submittedName>
</protein>
<accession>A0A3N0AFQ3</accession>
<evidence type="ECO:0000256" key="1">
    <source>
        <dbReference type="SAM" id="Phobius"/>
    </source>
</evidence>
<proteinExistence type="predicted"/>
<keyword evidence="3" id="KW-1185">Reference proteome</keyword>
<name>A0A3N0AFQ3_9ACTN</name>
<dbReference type="EMBL" id="QICB01000003">
    <property type="protein sequence ID" value="RNL19755.1"/>
    <property type="molecule type" value="Genomic_DNA"/>
</dbReference>
<evidence type="ECO:0000313" key="2">
    <source>
        <dbReference type="EMBL" id="RNL19755.1"/>
    </source>
</evidence>
<reference evidence="3" key="1">
    <citation type="submission" date="2018-05" db="EMBL/GenBank/DDBJ databases">
        <title>Genome Sequencing of selected type strains of the family Eggerthellaceae.</title>
        <authorList>
            <person name="Danylec N."/>
            <person name="Stoll D.A."/>
            <person name="Doetsch A."/>
            <person name="Huch M."/>
        </authorList>
    </citation>
    <scope>NUCLEOTIDE SEQUENCE [LARGE SCALE GENOMIC DNA]</scope>
    <source>
        <strain evidence="3">DSM 17537</strain>
    </source>
</reference>
<organism evidence="2 3">
    <name type="scientific">Slackia faecicanis</name>
    <dbReference type="NCBI Taxonomy" id="255723"/>
    <lineage>
        <taxon>Bacteria</taxon>
        <taxon>Bacillati</taxon>
        <taxon>Actinomycetota</taxon>
        <taxon>Coriobacteriia</taxon>
        <taxon>Eggerthellales</taxon>
        <taxon>Eggerthellaceae</taxon>
        <taxon>Slackia</taxon>
    </lineage>
</organism>
<dbReference type="AlphaFoldDB" id="A0A3N0AFQ3"/>
<keyword evidence="1" id="KW-1133">Transmembrane helix</keyword>